<dbReference type="PANTHER" id="PTHR46481:SF9">
    <property type="entry name" value="ZINC FINGER BED DOMAIN-CONTAINING PROTEIN 1-LIKE"/>
    <property type="match status" value="1"/>
</dbReference>
<protein>
    <submittedName>
        <fullName evidence="1">Uncharacterized protein</fullName>
    </submittedName>
</protein>
<dbReference type="EnsemblMetazoa" id="XM_008189255.1">
    <property type="protein sequence ID" value="XP_008187477.1"/>
    <property type="gene ID" value="LOC103310570"/>
</dbReference>
<name>A0A8R2FBS8_ACYPI</name>
<dbReference type="PANTHER" id="PTHR46481">
    <property type="entry name" value="ZINC FINGER BED DOMAIN-CONTAINING PROTEIN 4"/>
    <property type="match status" value="1"/>
</dbReference>
<evidence type="ECO:0000313" key="1">
    <source>
        <dbReference type="EnsemblMetazoa" id="XP_008187477.1"/>
    </source>
</evidence>
<dbReference type="OrthoDB" id="1607513at2759"/>
<dbReference type="AlphaFoldDB" id="A0A8R2FBS8"/>
<dbReference type="Proteomes" id="UP000007819">
    <property type="component" value="Unassembled WGS sequence"/>
</dbReference>
<proteinExistence type="predicted"/>
<reference evidence="1" key="2">
    <citation type="submission" date="2022-06" db="UniProtKB">
        <authorList>
            <consortium name="EnsemblMetazoa"/>
        </authorList>
    </citation>
    <scope>IDENTIFICATION</scope>
</reference>
<dbReference type="InterPro" id="IPR052035">
    <property type="entry name" value="ZnF_BED_domain_contain"/>
</dbReference>
<dbReference type="SUPFAM" id="SSF53098">
    <property type="entry name" value="Ribonuclease H-like"/>
    <property type="match status" value="1"/>
</dbReference>
<dbReference type="GeneID" id="103310570"/>
<accession>A0A8R2FBS8</accession>
<dbReference type="RefSeq" id="XP_008187477.1">
    <property type="nucleotide sequence ID" value="XM_008189255.1"/>
</dbReference>
<evidence type="ECO:0000313" key="2">
    <source>
        <dbReference type="Proteomes" id="UP000007819"/>
    </source>
</evidence>
<keyword evidence="2" id="KW-1185">Reference proteome</keyword>
<dbReference type="KEGG" id="api:103310570"/>
<reference evidence="2" key="1">
    <citation type="submission" date="2010-06" db="EMBL/GenBank/DDBJ databases">
        <authorList>
            <person name="Jiang H."/>
            <person name="Abraham K."/>
            <person name="Ali S."/>
            <person name="Alsbrooks S.L."/>
            <person name="Anim B.N."/>
            <person name="Anosike U.S."/>
            <person name="Attaway T."/>
            <person name="Bandaranaike D.P."/>
            <person name="Battles P.K."/>
            <person name="Bell S.N."/>
            <person name="Bell A.V."/>
            <person name="Beltran B."/>
            <person name="Bickham C."/>
            <person name="Bustamante Y."/>
            <person name="Caleb T."/>
            <person name="Canada A."/>
            <person name="Cardenas V."/>
            <person name="Carter K."/>
            <person name="Chacko J."/>
            <person name="Chandrabose M.N."/>
            <person name="Chavez D."/>
            <person name="Chavez A."/>
            <person name="Chen L."/>
            <person name="Chu H.-S."/>
            <person name="Claassen K.J."/>
            <person name="Cockrell R."/>
            <person name="Collins M."/>
            <person name="Cooper J.A."/>
            <person name="Cree A."/>
            <person name="Curry S.M."/>
            <person name="Da Y."/>
            <person name="Dao M.D."/>
            <person name="Das B."/>
            <person name="Davila M.-L."/>
            <person name="Davy-Carroll L."/>
            <person name="Denson S."/>
            <person name="Dinh H."/>
            <person name="Ebong V.E."/>
            <person name="Edwards J.R."/>
            <person name="Egan A."/>
            <person name="El-Daye J."/>
            <person name="Escobedo L."/>
            <person name="Fernandez S."/>
            <person name="Fernando P.R."/>
            <person name="Flagg N."/>
            <person name="Forbes L.D."/>
            <person name="Fowler R.G."/>
            <person name="Fu Q."/>
            <person name="Gabisi R.A."/>
            <person name="Ganer J."/>
            <person name="Garbino Pronczuk A."/>
            <person name="Garcia R.M."/>
            <person name="Garner T."/>
            <person name="Garrett T.E."/>
            <person name="Gonzalez D.A."/>
            <person name="Hamid H."/>
            <person name="Hawkins E.S."/>
            <person name="Hirani K."/>
            <person name="Hogues M.E."/>
            <person name="Hollins B."/>
            <person name="Hsiao C.-H."/>
            <person name="Jabil R."/>
            <person name="James M.L."/>
            <person name="Jhangiani S.N."/>
            <person name="Johnson B."/>
            <person name="Johnson Q."/>
            <person name="Joshi V."/>
            <person name="Kalu J.B."/>
            <person name="Kam C."/>
            <person name="Kashfia A."/>
            <person name="Keebler J."/>
            <person name="Kisamo H."/>
            <person name="Kovar C.L."/>
            <person name="Lago L.A."/>
            <person name="Lai C.-Y."/>
            <person name="Laidlaw J."/>
            <person name="Lara F."/>
            <person name="Le T.-K."/>
            <person name="Lee S.L."/>
            <person name="Legall F.H."/>
            <person name="Lemon S.J."/>
            <person name="Lewis L.R."/>
            <person name="Li B."/>
            <person name="Liu Y."/>
            <person name="Liu Y.-S."/>
            <person name="Lopez J."/>
            <person name="Lozado R.J."/>
            <person name="Lu J."/>
            <person name="Madu R.C."/>
            <person name="Maheshwari M."/>
            <person name="Maheshwari R."/>
            <person name="Malloy K."/>
            <person name="Martinez E."/>
            <person name="Mathew T."/>
            <person name="Mercado I.C."/>
            <person name="Mercado C."/>
            <person name="Meyer B."/>
            <person name="Montgomery K."/>
            <person name="Morgan M.B."/>
            <person name="Munidasa M."/>
            <person name="Nazareth L.V."/>
            <person name="Nelson J."/>
            <person name="Ng B.M."/>
            <person name="Nguyen N.B."/>
            <person name="Nguyen P.Q."/>
            <person name="Nguyen T."/>
            <person name="Obregon M."/>
            <person name="Okwuonu G.O."/>
            <person name="Onwere C.G."/>
            <person name="Orozco G."/>
            <person name="Parra A."/>
            <person name="Patel S."/>
            <person name="Patil S."/>
            <person name="Perez A."/>
            <person name="Perez Y."/>
            <person name="Pham C."/>
            <person name="Primus E.L."/>
            <person name="Pu L.-L."/>
            <person name="Puazo M."/>
            <person name="Qin X."/>
            <person name="Quiroz J.B."/>
            <person name="Reese J."/>
            <person name="Richards S."/>
            <person name="Rives C.M."/>
            <person name="Robberts R."/>
            <person name="Ruiz S.J."/>
            <person name="Ruiz M.J."/>
            <person name="Santibanez J."/>
            <person name="Schneider B.W."/>
            <person name="Sisson I."/>
            <person name="Smith M."/>
            <person name="Sodergren E."/>
            <person name="Song X.-Z."/>
            <person name="Song B.B."/>
            <person name="Summersgill H."/>
            <person name="Thelus R."/>
            <person name="Thornton R.D."/>
            <person name="Trejos Z.Y."/>
            <person name="Usmani K."/>
            <person name="Vattathil S."/>
            <person name="Villasana D."/>
            <person name="Walker D.L."/>
            <person name="Wang S."/>
            <person name="Wang K."/>
            <person name="White C.S."/>
            <person name="Williams A.C."/>
            <person name="Williamson J."/>
            <person name="Wilson K."/>
            <person name="Woghiren I.O."/>
            <person name="Woodworth J.R."/>
            <person name="Worley K.C."/>
            <person name="Wright R.A."/>
            <person name="Wu W."/>
            <person name="Young L."/>
            <person name="Zhang L."/>
            <person name="Zhang J."/>
            <person name="Zhu Y."/>
            <person name="Muzny D.M."/>
            <person name="Weinstock G."/>
            <person name="Gibbs R.A."/>
        </authorList>
    </citation>
    <scope>NUCLEOTIDE SEQUENCE [LARGE SCALE GENOMIC DNA]</scope>
    <source>
        <strain evidence="2">LSR1</strain>
    </source>
</reference>
<sequence length="362" mass="41532">MIILDYEIPDWKICSIVTDYGSNMLKAVRNLNVPHVACFGHALNTAVSRIFNMDDIKDVVHKVKLIHNIFAHSWKAVREMGKVQEKFSLPNKKFPSYSKTRWWSMLDLIKVIIEQELGLTSFLRTYKNGCYKNLSLQESDIIVLKNLSSIIQPIREITDNLASDSYVTGSAILPVISSLKSKFSQITEPNENYDMEINGRQIKTMYKTIIEVLDQRYEDNTLLIMCTVLDPRFKIEYITYNDVSVLKKTVCEFCESTYNSNESDSCVNNSISQPVSQKKTKTGLSEVPLSQKVKNELDLYLNNPIIGFEQDPLDWWNLNKSTYPIIKGGCVLTDHRASLTNEHASQLIFLTMNKDYVPKPVF</sequence>
<dbReference type="InterPro" id="IPR012337">
    <property type="entry name" value="RNaseH-like_sf"/>
</dbReference>
<organism evidence="1 2">
    <name type="scientific">Acyrthosiphon pisum</name>
    <name type="common">Pea aphid</name>
    <dbReference type="NCBI Taxonomy" id="7029"/>
    <lineage>
        <taxon>Eukaryota</taxon>
        <taxon>Metazoa</taxon>
        <taxon>Ecdysozoa</taxon>
        <taxon>Arthropoda</taxon>
        <taxon>Hexapoda</taxon>
        <taxon>Insecta</taxon>
        <taxon>Pterygota</taxon>
        <taxon>Neoptera</taxon>
        <taxon>Paraneoptera</taxon>
        <taxon>Hemiptera</taxon>
        <taxon>Sternorrhyncha</taxon>
        <taxon>Aphidomorpha</taxon>
        <taxon>Aphidoidea</taxon>
        <taxon>Aphididae</taxon>
        <taxon>Macrosiphini</taxon>
        <taxon>Acyrthosiphon</taxon>
    </lineage>
</organism>